<dbReference type="PRINTS" id="PR01840">
    <property type="entry name" value="TATCFAMILY"/>
</dbReference>
<dbReference type="InterPro" id="IPR019820">
    <property type="entry name" value="Sec-indep_translocase_CS"/>
</dbReference>
<feature type="transmembrane region" description="Helical" evidence="6">
    <location>
        <begin position="188"/>
        <end position="204"/>
    </location>
</feature>
<dbReference type="NCBIfam" id="TIGR00945">
    <property type="entry name" value="tatC"/>
    <property type="match status" value="1"/>
</dbReference>
<geneLocation type="chloroplast" evidence="7"/>
<evidence type="ECO:0000256" key="2">
    <source>
        <dbReference type="ARBA" id="ARBA00008882"/>
    </source>
</evidence>
<comment type="similarity">
    <text evidence="2">Belongs to the TatC family.</text>
</comment>
<dbReference type="PANTHER" id="PTHR30371:SF0">
    <property type="entry name" value="SEC-INDEPENDENT PROTEIN TRANSLOCASE PROTEIN TATC, CHLOROPLASTIC-RELATED"/>
    <property type="match status" value="1"/>
</dbReference>
<feature type="transmembrane region" description="Helical" evidence="6">
    <location>
        <begin position="150"/>
        <end position="176"/>
    </location>
</feature>
<dbReference type="GeneID" id="33354511"/>
<protein>
    <submittedName>
        <fullName evidence="7">Sec-independent protein translocase component TatC</fullName>
    </submittedName>
</protein>
<dbReference type="RefSeq" id="YP_009392902.1">
    <property type="nucleotide sequence ID" value="NC_035265.1"/>
</dbReference>
<dbReference type="GO" id="GO:0009977">
    <property type="term" value="F:proton motive force dependent protein transmembrane transporter activity"/>
    <property type="evidence" value="ECO:0007669"/>
    <property type="project" value="TreeGrafter"/>
</dbReference>
<dbReference type="PANTHER" id="PTHR30371">
    <property type="entry name" value="SEC-INDEPENDENT PROTEIN TRANSLOCASE PROTEIN TATC"/>
    <property type="match status" value="1"/>
</dbReference>
<feature type="transmembrane region" description="Helical" evidence="6">
    <location>
        <begin position="104"/>
        <end position="130"/>
    </location>
</feature>
<gene>
    <name evidence="7" type="primary">tatC</name>
</gene>
<dbReference type="GO" id="GO:0065002">
    <property type="term" value="P:intracellular protein transmembrane transport"/>
    <property type="evidence" value="ECO:0007669"/>
    <property type="project" value="TreeGrafter"/>
</dbReference>
<feature type="transmembrane region" description="Helical" evidence="6">
    <location>
        <begin position="210"/>
        <end position="233"/>
    </location>
</feature>
<evidence type="ECO:0000313" key="7">
    <source>
        <dbReference type="EMBL" id="ARW61464.1"/>
    </source>
</evidence>
<evidence type="ECO:0000256" key="4">
    <source>
        <dbReference type="ARBA" id="ARBA00022989"/>
    </source>
</evidence>
<dbReference type="InterPro" id="IPR002033">
    <property type="entry name" value="TatC"/>
</dbReference>
<comment type="subcellular location">
    <subcellularLocation>
        <location evidence="1">Membrane</location>
        <topology evidence="1">Multi-pass membrane protein</topology>
    </subcellularLocation>
</comment>
<keyword evidence="5 6" id="KW-0472">Membrane</keyword>
<keyword evidence="7" id="KW-0934">Plastid</keyword>
<keyword evidence="7" id="KW-0150">Chloroplast</keyword>
<keyword evidence="3 6" id="KW-0812">Transmembrane</keyword>
<dbReference type="GO" id="GO:0043953">
    <property type="term" value="P:protein transport by the Tat complex"/>
    <property type="evidence" value="ECO:0007669"/>
    <property type="project" value="TreeGrafter"/>
</dbReference>
<feature type="transmembrane region" description="Helical" evidence="6">
    <location>
        <begin position="66"/>
        <end position="92"/>
    </location>
</feature>
<dbReference type="GO" id="GO:0033281">
    <property type="term" value="C:TAT protein transport complex"/>
    <property type="evidence" value="ECO:0007669"/>
    <property type="project" value="TreeGrafter"/>
</dbReference>
<dbReference type="Pfam" id="PF00902">
    <property type="entry name" value="TatC"/>
    <property type="match status" value="1"/>
</dbReference>
<name>A0A1Z1M6T5_9FLOR</name>
<dbReference type="PROSITE" id="PS01218">
    <property type="entry name" value="TATC"/>
    <property type="match status" value="1"/>
</dbReference>
<evidence type="ECO:0000256" key="6">
    <source>
        <dbReference type="SAM" id="Phobius"/>
    </source>
</evidence>
<dbReference type="AlphaFoldDB" id="A0A1Z1M6T5"/>
<dbReference type="EMBL" id="MF101418">
    <property type="protein sequence ID" value="ARW61464.1"/>
    <property type="molecule type" value="Genomic_DNA"/>
</dbReference>
<evidence type="ECO:0000256" key="3">
    <source>
        <dbReference type="ARBA" id="ARBA00022692"/>
    </source>
</evidence>
<proteinExistence type="inferred from homology"/>
<evidence type="ECO:0000256" key="1">
    <source>
        <dbReference type="ARBA" id="ARBA00004141"/>
    </source>
</evidence>
<reference evidence="7" key="1">
    <citation type="journal article" date="2017" name="J. Phycol.">
        <title>Analysis of chloroplast genomes and a supermatrix inform reclassification of the Rhodomelaceae (Rhodophyta).</title>
        <authorList>
            <person name="Diaz-Tapia P."/>
            <person name="Maggs C.A."/>
            <person name="West J.A."/>
            <person name="Verbruggen H."/>
        </authorList>
    </citation>
    <scope>NUCLEOTIDE SEQUENCE</scope>
    <source>
        <strain evidence="7">JW3535</strain>
    </source>
</reference>
<dbReference type="HAMAP" id="MF_00902">
    <property type="entry name" value="TatC"/>
    <property type="match status" value="1"/>
</dbReference>
<sequence length="235" mass="26879">MRNSNDNMSLVEHLQELRERLFIIFIIFCIITSLSLISINDIAYILEKPAINIKFLQLAPGEYFFVSIKIAVYLGVIFSIPFFIYQIIMFILPGLTKQESFYIVPILITSIILFFFGIAFAYQILIPAALNFFISYGSDIVEPLWSFEEYFNFILILSFSTGITFQIPILQILLGVFNLVTSSTMLKYWKYIVLGSTIVSAILTPSTDPITQICMSIAILSLYFFSICVLKAIKR</sequence>
<keyword evidence="4 6" id="KW-1133">Transmembrane helix</keyword>
<feature type="transmembrane region" description="Helical" evidence="6">
    <location>
        <begin position="21"/>
        <end position="46"/>
    </location>
</feature>
<evidence type="ECO:0000256" key="5">
    <source>
        <dbReference type="ARBA" id="ARBA00023136"/>
    </source>
</evidence>
<accession>A0A1Z1M6T5</accession>
<organism evidence="7">
    <name type="scientific">Caloglossa intermedia</name>
    <dbReference type="NCBI Taxonomy" id="100879"/>
    <lineage>
        <taxon>Eukaryota</taxon>
        <taxon>Rhodophyta</taxon>
        <taxon>Florideophyceae</taxon>
        <taxon>Rhodymeniophycidae</taxon>
        <taxon>Ceramiales</taxon>
        <taxon>Delesseriaceae</taxon>
        <taxon>Caloglossa</taxon>
    </lineage>
</organism>